<dbReference type="OrthoDB" id="10349341at2759"/>
<proteinExistence type="predicted"/>
<accession>A0A2G5VH38</accession>
<keyword evidence="3" id="KW-1185">Reference proteome</keyword>
<dbReference type="InterPro" id="IPR021942">
    <property type="entry name" value="DUF3557"/>
</dbReference>
<dbReference type="Proteomes" id="UP000230233">
    <property type="component" value="Chromosome I"/>
</dbReference>
<dbReference type="Pfam" id="PF12078">
    <property type="entry name" value="DUF3557"/>
    <property type="match status" value="1"/>
</dbReference>
<dbReference type="AlphaFoldDB" id="A0A2G5VH38"/>
<evidence type="ECO:0000256" key="1">
    <source>
        <dbReference type="SAM" id="MobiDB-lite"/>
    </source>
</evidence>
<evidence type="ECO:0000313" key="3">
    <source>
        <dbReference type="Proteomes" id="UP000230233"/>
    </source>
</evidence>
<dbReference type="EMBL" id="PDUG01000001">
    <property type="protein sequence ID" value="PIC51057.1"/>
    <property type="molecule type" value="Genomic_DNA"/>
</dbReference>
<organism evidence="2 3">
    <name type="scientific">Caenorhabditis nigoni</name>
    <dbReference type="NCBI Taxonomy" id="1611254"/>
    <lineage>
        <taxon>Eukaryota</taxon>
        <taxon>Metazoa</taxon>
        <taxon>Ecdysozoa</taxon>
        <taxon>Nematoda</taxon>
        <taxon>Chromadorea</taxon>
        <taxon>Rhabditida</taxon>
        <taxon>Rhabditina</taxon>
        <taxon>Rhabditomorpha</taxon>
        <taxon>Rhabditoidea</taxon>
        <taxon>Rhabditidae</taxon>
        <taxon>Peloderinae</taxon>
        <taxon>Caenorhabditis</taxon>
    </lineage>
</organism>
<reference evidence="3" key="1">
    <citation type="submission" date="2017-10" db="EMBL/GenBank/DDBJ databases">
        <title>Rapid genome shrinkage in a self-fertile nematode reveals novel sperm competition proteins.</title>
        <authorList>
            <person name="Yin D."/>
            <person name="Schwarz E.M."/>
            <person name="Thomas C.G."/>
            <person name="Felde R.L."/>
            <person name="Korf I.F."/>
            <person name="Cutter A.D."/>
            <person name="Schartner C.M."/>
            <person name="Ralston E.J."/>
            <person name="Meyer B.J."/>
            <person name="Haag E.S."/>
        </authorList>
    </citation>
    <scope>NUCLEOTIDE SEQUENCE [LARGE SCALE GENOMIC DNA]</scope>
    <source>
        <strain evidence="3">JU1422</strain>
    </source>
</reference>
<sequence length="391" mass="44913">MNISDEEEEEEGEEVQKTPSKQQLLYELSQIVFEYMEPNSRFHLSLHLPSLRSVEKGTHLKINKLAFTDNEITVNQTTYKLTISIARQYEISRSIDHDVDEFGFRTNTKDTMMNGDVCMESSSDNEVDAVKRIRLTHEKLGLMEAMKKEEPPECRSTLKLTITSENGGMRIYTSSNITKIYEGMKVLIAAIFGYRTVIWNVECMIISTDNLRWIVSGVRPLVQKIQRFSSVNLDGLRLICHQTSFPLKILHLAIDSRILDHEILVNAENLLIHSGMFTHETDLMKVSNLKVQLFPIRVGFFADLMNAWMEKGRPVGTSWSFEVQRLPFQSEEPSGYIDILRGNARVIESDRRSIKLSMGLSSILSVSYGDPIFHQSINRNNWTLKMEVLKL</sequence>
<name>A0A2G5VH38_9PELO</name>
<protein>
    <submittedName>
        <fullName evidence="2">Uncharacterized protein</fullName>
    </submittedName>
</protein>
<feature type="region of interest" description="Disordered" evidence="1">
    <location>
        <begin position="1"/>
        <end position="21"/>
    </location>
</feature>
<comment type="caution">
    <text evidence="2">The sequence shown here is derived from an EMBL/GenBank/DDBJ whole genome shotgun (WGS) entry which is preliminary data.</text>
</comment>
<dbReference type="PANTHER" id="PTHR31379:SF1">
    <property type="entry name" value="F-BOX C PROTEIN-RELATED"/>
    <property type="match status" value="1"/>
</dbReference>
<dbReference type="PANTHER" id="PTHR31379">
    <property type="entry name" value="F-BOX C PROTEIN-RELATED-RELATED"/>
    <property type="match status" value="1"/>
</dbReference>
<evidence type="ECO:0000313" key="2">
    <source>
        <dbReference type="EMBL" id="PIC51057.1"/>
    </source>
</evidence>
<feature type="compositionally biased region" description="Acidic residues" evidence="1">
    <location>
        <begin position="1"/>
        <end position="13"/>
    </location>
</feature>
<gene>
    <name evidence="2" type="primary">Cnig_chr_I.g172</name>
    <name evidence="2" type="ORF">B9Z55_000172</name>
</gene>